<comment type="similarity">
    <text evidence="1">Belongs to the LysR transcriptional regulatory family.</text>
</comment>
<reference evidence="6" key="1">
    <citation type="journal article" date="2014" name="Int. J. Syst. Evol. Microbiol.">
        <title>Complete genome sequence of Corynebacterium casei LMG S-19264T (=DSM 44701T), isolated from a smear-ripened cheese.</title>
        <authorList>
            <consortium name="US DOE Joint Genome Institute (JGI-PGF)"/>
            <person name="Walter F."/>
            <person name="Albersmeier A."/>
            <person name="Kalinowski J."/>
            <person name="Ruckert C."/>
        </authorList>
    </citation>
    <scope>NUCLEOTIDE SEQUENCE</scope>
    <source>
        <strain evidence="6">CGMCC 1.15152</strain>
    </source>
</reference>
<dbReference type="EMBL" id="BMHO01000001">
    <property type="protein sequence ID" value="GGD30805.1"/>
    <property type="molecule type" value="Genomic_DNA"/>
</dbReference>
<keyword evidence="3" id="KW-0238">DNA-binding</keyword>
<evidence type="ECO:0000256" key="2">
    <source>
        <dbReference type="ARBA" id="ARBA00023015"/>
    </source>
</evidence>
<accession>A0A916Y506</accession>
<gene>
    <name evidence="6" type="ORF">GCM10010915_08870</name>
</gene>
<evidence type="ECO:0000259" key="5">
    <source>
        <dbReference type="Pfam" id="PF03466"/>
    </source>
</evidence>
<keyword evidence="7" id="KW-1185">Reference proteome</keyword>
<dbReference type="GO" id="GO:0032993">
    <property type="term" value="C:protein-DNA complex"/>
    <property type="evidence" value="ECO:0007669"/>
    <property type="project" value="TreeGrafter"/>
</dbReference>
<name>A0A916Y506_9MICO</name>
<evidence type="ECO:0000256" key="1">
    <source>
        <dbReference type="ARBA" id="ARBA00009437"/>
    </source>
</evidence>
<evidence type="ECO:0000313" key="7">
    <source>
        <dbReference type="Proteomes" id="UP000633205"/>
    </source>
</evidence>
<dbReference type="RefSeq" id="WP_188711081.1">
    <property type="nucleotide sequence ID" value="NZ_BMHO01000001.1"/>
</dbReference>
<dbReference type="Gene3D" id="3.40.190.10">
    <property type="entry name" value="Periplasmic binding protein-like II"/>
    <property type="match status" value="2"/>
</dbReference>
<keyword evidence="4" id="KW-0804">Transcription</keyword>
<dbReference type="Pfam" id="PF03466">
    <property type="entry name" value="LysR_substrate"/>
    <property type="match status" value="1"/>
</dbReference>
<evidence type="ECO:0000256" key="4">
    <source>
        <dbReference type="ARBA" id="ARBA00023163"/>
    </source>
</evidence>
<dbReference type="Proteomes" id="UP000633205">
    <property type="component" value="Unassembled WGS sequence"/>
</dbReference>
<evidence type="ECO:0000313" key="6">
    <source>
        <dbReference type="EMBL" id="GGD30805.1"/>
    </source>
</evidence>
<comment type="caution">
    <text evidence="6">The sequence shown here is derived from an EMBL/GenBank/DDBJ whole genome shotgun (WGS) entry which is preliminary data.</text>
</comment>
<evidence type="ECO:0000256" key="3">
    <source>
        <dbReference type="ARBA" id="ARBA00023125"/>
    </source>
</evidence>
<organism evidence="6 7">
    <name type="scientific">Microbacterium faecale</name>
    <dbReference type="NCBI Taxonomy" id="1804630"/>
    <lineage>
        <taxon>Bacteria</taxon>
        <taxon>Bacillati</taxon>
        <taxon>Actinomycetota</taxon>
        <taxon>Actinomycetes</taxon>
        <taxon>Micrococcales</taxon>
        <taxon>Microbacteriaceae</taxon>
        <taxon>Microbacterium</taxon>
    </lineage>
</organism>
<feature type="domain" description="LysR substrate-binding" evidence="5">
    <location>
        <begin position="14"/>
        <end position="198"/>
    </location>
</feature>
<dbReference type="PANTHER" id="PTHR30346">
    <property type="entry name" value="TRANSCRIPTIONAL DUAL REGULATOR HCAR-RELATED"/>
    <property type="match status" value="1"/>
</dbReference>
<dbReference type="AlphaFoldDB" id="A0A916Y506"/>
<dbReference type="GO" id="GO:0003677">
    <property type="term" value="F:DNA binding"/>
    <property type="evidence" value="ECO:0007669"/>
    <property type="project" value="UniProtKB-KW"/>
</dbReference>
<dbReference type="CDD" id="cd08414">
    <property type="entry name" value="PBP2_LTTR_aromatics_like"/>
    <property type="match status" value="1"/>
</dbReference>
<dbReference type="PANTHER" id="PTHR30346:SF0">
    <property type="entry name" value="HCA OPERON TRANSCRIPTIONAL ACTIVATOR HCAR"/>
    <property type="match status" value="1"/>
</dbReference>
<dbReference type="SUPFAM" id="SSF53850">
    <property type="entry name" value="Periplasmic binding protein-like II"/>
    <property type="match status" value="1"/>
</dbReference>
<protein>
    <submittedName>
        <fullName evidence="6">LysR family transcriptional regulator</fullName>
    </submittedName>
</protein>
<keyword evidence="2" id="KW-0805">Transcription regulation</keyword>
<sequence length="206" mass="22310">MADATGSHAGATILRLGAVPGATPGKWIERWREQHPRQPLELVPLDAADQLRAIRSREVDVAICRGRVSDDDLHRVALYDEDAVVVMSVDSHLTVAEELRPDDLAGETLLTPLDDVFGPLDLPTVAPNFDPVPTTADAIATVATGVGITVVPMSLARLHHRKDVTFRRLPAAPASPVVLAWLRERDADDIQAFVGITRGRTARSSR</sequence>
<reference evidence="6" key="2">
    <citation type="submission" date="2020-09" db="EMBL/GenBank/DDBJ databases">
        <authorList>
            <person name="Sun Q."/>
            <person name="Zhou Y."/>
        </authorList>
    </citation>
    <scope>NUCLEOTIDE SEQUENCE</scope>
    <source>
        <strain evidence="6">CGMCC 1.15152</strain>
    </source>
</reference>
<proteinExistence type="inferred from homology"/>
<dbReference type="GO" id="GO:0003700">
    <property type="term" value="F:DNA-binding transcription factor activity"/>
    <property type="evidence" value="ECO:0007669"/>
    <property type="project" value="TreeGrafter"/>
</dbReference>
<dbReference type="InterPro" id="IPR005119">
    <property type="entry name" value="LysR_subst-bd"/>
</dbReference>